<accession>K2MUK8</accession>
<evidence type="ECO:0000256" key="1">
    <source>
        <dbReference type="SAM" id="MobiDB-lite"/>
    </source>
</evidence>
<organism evidence="3 4">
    <name type="scientific">Trypanosoma cruzi marinkellei</name>
    <dbReference type="NCBI Taxonomy" id="85056"/>
    <lineage>
        <taxon>Eukaryota</taxon>
        <taxon>Discoba</taxon>
        <taxon>Euglenozoa</taxon>
        <taxon>Kinetoplastea</taxon>
        <taxon>Metakinetoplastina</taxon>
        <taxon>Trypanosomatida</taxon>
        <taxon>Trypanosomatidae</taxon>
        <taxon>Trypanosoma</taxon>
        <taxon>Schizotrypanum</taxon>
    </lineage>
</organism>
<evidence type="ECO:0000259" key="2">
    <source>
        <dbReference type="Pfam" id="PF20054"/>
    </source>
</evidence>
<feature type="region of interest" description="Disordered" evidence="1">
    <location>
        <begin position="160"/>
        <end position="179"/>
    </location>
</feature>
<dbReference type="AlphaFoldDB" id="K2MUK8"/>
<dbReference type="OrthoDB" id="241188at2759"/>
<evidence type="ECO:0000313" key="3">
    <source>
        <dbReference type="EMBL" id="EKF26046.1"/>
    </source>
</evidence>
<proteinExistence type="predicted"/>
<gene>
    <name evidence="3" type="ORF">MOQ_010279</name>
</gene>
<feature type="domain" description="Trypanosoma Tc-38 (p38) protein" evidence="2">
    <location>
        <begin position="10"/>
        <end position="77"/>
    </location>
</feature>
<dbReference type="InterPro" id="IPR045399">
    <property type="entry name" value="Tc-38"/>
</dbReference>
<dbReference type="Proteomes" id="UP000007350">
    <property type="component" value="Unassembled WGS sequence"/>
</dbReference>
<protein>
    <recommendedName>
        <fullName evidence="2">Trypanosoma Tc-38 (p38) protein domain-containing protein</fullName>
    </recommendedName>
</protein>
<evidence type="ECO:0000313" key="4">
    <source>
        <dbReference type="Proteomes" id="UP000007350"/>
    </source>
</evidence>
<keyword evidence="4" id="KW-1185">Reference proteome</keyword>
<sequence length="309" mass="34899">MPSYYKPMNTHGQLYDAEVAQRLCVAAASRQFRSPVWSTRAALARFGFTVKDGEEGVDISTMMQTATLYNIEQTNAPEAVASASLKWGGKILPEWRNMPLSAAGRPHSRHAQRTLQEHPSYAQYTEPYWITEEEATVLGTAVRPSQRGCGILIKRRPAATRLPASGEEESHPMSQESTSGSEEDFFMLYNAAQLEAPEMVTRETCPPLCFHSAGGQRYGVVTSLHMRKYCEKYNLNFQPMVVFITTARLRILGGDLRPMENDVPPFTCVMNDEIVSLYHYEHTTISQKLLQTVRAIRRERFDRIPTSNV</sequence>
<dbReference type="EMBL" id="AHKC01022550">
    <property type="protein sequence ID" value="EKF26046.1"/>
    <property type="molecule type" value="Genomic_DNA"/>
</dbReference>
<dbReference type="Pfam" id="PF20054">
    <property type="entry name" value="Tc-38"/>
    <property type="match status" value="1"/>
</dbReference>
<reference evidence="3 4" key="1">
    <citation type="journal article" date="2012" name="BMC Genomics">
        <title>Comparative genomic analysis of human infective Trypanosoma cruzi lineages with the bat-restricted subspecies T. cruzi marinkellei.</title>
        <authorList>
            <person name="Franzen O."/>
            <person name="Talavera-Lopez C."/>
            <person name="Ochaya S."/>
            <person name="Butler C.E."/>
            <person name="Messenger L.A."/>
            <person name="Lewis M.D."/>
            <person name="Llewellyn M.S."/>
            <person name="Marinkelle C.J."/>
            <person name="Tyler K.M."/>
            <person name="Miles M.A."/>
            <person name="Andersson B."/>
        </authorList>
    </citation>
    <scope>NUCLEOTIDE SEQUENCE [LARGE SCALE GENOMIC DNA]</scope>
    <source>
        <strain evidence="3 4">B7</strain>
    </source>
</reference>
<comment type="caution">
    <text evidence="3">The sequence shown here is derived from an EMBL/GenBank/DDBJ whole genome shotgun (WGS) entry which is preliminary data.</text>
</comment>
<name>K2MUK8_TRYCR</name>